<accession>A0A7J9E2J9</accession>
<evidence type="ECO:0000313" key="2">
    <source>
        <dbReference type="Proteomes" id="UP000593568"/>
    </source>
</evidence>
<reference evidence="1 2" key="1">
    <citation type="journal article" date="2019" name="Genome Biol. Evol.">
        <title>Insights into the evolution of the New World diploid cottons (Gossypium, subgenus Houzingenia) based on genome sequencing.</title>
        <authorList>
            <person name="Grover C.E."/>
            <person name="Arick M.A. 2nd"/>
            <person name="Thrash A."/>
            <person name="Conover J.L."/>
            <person name="Sanders W.S."/>
            <person name="Peterson D.G."/>
            <person name="Frelichowski J.E."/>
            <person name="Scheffler J.A."/>
            <person name="Scheffler B.E."/>
            <person name="Wendel J.F."/>
        </authorList>
    </citation>
    <scope>NUCLEOTIDE SEQUENCE [LARGE SCALE GENOMIC DNA]</scope>
    <source>
        <strain evidence="1">8</strain>
        <tissue evidence="1">Leaf</tissue>
    </source>
</reference>
<proteinExistence type="predicted"/>
<dbReference type="Proteomes" id="UP000593568">
    <property type="component" value="Unassembled WGS sequence"/>
</dbReference>
<comment type="caution">
    <text evidence="1">The sequence shown here is derived from an EMBL/GenBank/DDBJ whole genome shotgun (WGS) entry which is preliminary data.</text>
</comment>
<dbReference type="EMBL" id="JABEZW010000006">
    <property type="protein sequence ID" value="MBA0767068.1"/>
    <property type="molecule type" value="Genomic_DNA"/>
</dbReference>
<gene>
    <name evidence="1" type="ORF">Gotri_016029</name>
</gene>
<organism evidence="1 2">
    <name type="scientific">Gossypium trilobum</name>
    <dbReference type="NCBI Taxonomy" id="34281"/>
    <lineage>
        <taxon>Eukaryota</taxon>
        <taxon>Viridiplantae</taxon>
        <taxon>Streptophyta</taxon>
        <taxon>Embryophyta</taxon>
        <taxon>Tracheophyta</taxon>
        <taxon>Spermatophyta</taxon>
        <taxon>Magnoliopsida</taxon>
        <taxon>eudicotyledons</taxon>
        <taxon>Gunneridae</taxon>
        <taxon>Pentapetalae</taxon>
        <taxon>rosids</taxon>
        <taxon>malvids</taxon>
        <taxon>Malvales</taxon>
        <taxon>Malvaceae</taxon>
        <taxon>Malvoideae</taxon>
        <taxon>Gossypium</taxon>
    </lineage>
</organism>
<evidence type="ECO:0000313" key="1">
    <source>
        <dbReference type="EMBL" id="MBA0767068.1"/>
    </source>
</evidence>
<dbReference type="AlphaFoldDB" id="A0A7J9E2J9"/>
<protein>
    <submittedName>
        <fullName evidence="1">Uncharacterized protein</fullName>
    </submittedName>
</protein>
<name>A0A7J9E2J9_9ROSI</name>
<keyword evidence="2" id="KW-1185">Reference proteome</keyword>
<sequence length="36" mass="4245">MWIWRTQGLLCFEELSSSCSRKGSGRLSISQEIRIW</sequence>